<organism evidence="1 2">
    <name type="scientific">Pedobacter helvus</name>
    <dbReference type="NCBI Taxonomy" id="2563444"/>
    <lineage>
        <taxon>Bacteria</taxon>
        <taxon>Pseudomonadati</taxon>
        <taxon>Bacteroidota</taxon>
        <taxon>Sphingobacteriia</taxon>
        <taxon>Sphingobacteriales</taxon>
        <taxon>Sphingobacteriaceae</taxon>
        <taxon>Pedobacter</taxon>
    </lineage>
</organism>
<dbReference type="Proteomes" id="UP001517367">
    <property type="component" value="Unassembled WGS sequence"/>
</dbReference>
<proteinExistence type="predicted"/>
<evidence type="ECO:0000313" key="2">
    <source>
        <dbReference type="Proteomes" id="UP001517367"/>
    </source>
</evidence>
<dbReference type="InterPro" id="IPR029086">
    <property type="entry name" value="Imm19"/>
</dbReference>
<gene>
    <name evidence="1" type="ORF">E5L68_014430</name>
</gene>
<name>A0ABW9JJP1_9SPHI</name>
<keyword evidence="2" id="KW-1185">Reference proteome</keyword>
<sequence>MSRQIAIAELQNNPYFWYMYLKWFRGFDDKNELNLDEAMEVIDIDQNQLHQYEMDFYADINDENIEFIDEKLGDGMSVCIEFRENEIVFFLNEIYIGNLGGHFEAWFFTWKEWLAFEKYQPIFMLLLPIVAIEQYQIEEAKELIERHLKAIPSFEKDANYIAYCIVNGLTIDAPFKNMANIGIVNRQNHSVRNIEKYPHYQHDVIVLNIALNKFAKSP</sequence>
<reference evidence="1 2" key="1">
    <citation type="submission" date="2024-12" db="EMBL/GenBank/DDBJ databases">
        <authorList>
            <person name="Hu S."/>
        </authorList>
    </citation>
    <scope>NUCLEOTIDE SEQUENCE [LARGE SCALE GENOMIC DNA]</scope>
    <source>
        <strain evidence="1 2">P-25</strain>
    </source>
</reference>
<protein>
    <submittedName>
        <fullName evidence="1">Imm19 family immunity protein</fullName>
    </submittedName>
</protein>
<comment type="caution">
    <text evidence="1">The sequence shown here is derived from an EMBL/GenBank/DDBJ whole genome shotgun (WGS) entry which is preliminary data.</text>
</comment>
<dbReference type="RefSeq" id="WP_138731175.1">
    <property type="nucleotide sequence ID" value="NZ_SRMP02000027.1"/>
</dbReference>
<evidence type="ECO:0000313" key="1">
    <source>
        <dbReference type="EMBL" id="MFN0292598.1"/>
    </source>
</evidence>
<dbReference type="Pfam" id="PF15563">
    <property type="entry name" value="Imm19"/>
    <property type="match status" value="1"/>
</dbReference>
<accession>A0ABW9JJP1</accession>
<dbReference type="EMBL" id="SRMP02000027">
    <property type="protein sequence ID" value="MFN0292598.1"/>
    <property type="molecule type" value="Genomic_DNA"/>
</dbReference>